<evidence type="ECO:0000256" key="5">
    <source>
        <dbReference type="SAM" id="SignalP"/>
    </source>
</evidence>
<comment type="similarity">
    <text evidence="1">Belongs to the stanniocalcin family.</text>
</comment>
<evidence type="ECO:0000256" key="2">
    <source>
        <dbReference type="ARBA" id="ARBA00011748"/>
    </source>
</evidence>
<organism evidence="6 7">
    <name type="scientific">Heterodera trifolii</name>
    <dbReference type="NCBI Taxonomy" id="157864"/>
    <lineage>
        <taxon>Eukaryota</taxon>
        <taxon>Metazoa</taxon>
        <taxon>Ecdysozoa</taxon>
        <taxon>Nematoda</taxon>
        <taxon>Chromadorea</taxon>
        <taxon>Rhabditida</taxon>
        <taxon>Tylenchina</taxon>
        <taxon>Tylenchomorpha</taxon>
        <taxon>Tylenchoidea</taxon>
        <taxon>Heteroderidae</taxon>
        <taxon>Heteroderinae</taxon>
        <taxon>Heterodera</taxon>
    </lineage>
</organism>
<proteinExistence type="inferred from homology"/>
<reference evidence="6 7" key="1">
    <citation type="submission" date="2024-10" db="EMBL/GenBank/DDBJ databases">
        <authorList>
            <person name="Kim D."/>
        </authorList>
    </citation>
    <scope>NUCLEOTIDE SEQUENCE [LARGE SCALE GENOMIC DNA]</scope>
    <source>
        <strain evidence="6">BH-2024</strain>
    </source>
</reference>
<evidence type="ECO:0000256" key="1">
    <source>
        <dbReference type="ARBA" id="ARBA00008693"/>
    </source>
</evidence>
<keyword evidence="7" id="KW-1185">Reference proteome</keyword>
<dbReference type="PANTHER" id="PTHR11245:SF6">
    <property type="entry name" value="DUF19 DOMAIN-CONTAINING PROTEIN"/>
    <property type="match status" value="1"/>
</dbReference>
<evidence type="ECO:0000313" key="7">
    <source>
        <dbReference type="Proteomes" id="UP001620626"/>
    </source>
</evidence>
<gene>
    <name evidence="6" type="ORF">niasHT_036354</name>
</gene>
<name>A0ABD2IZF8_9BILA</name>
<feature type="chain" id="PRO_5044755951" evidence="5">
    <location>
        <begin position="25"/>
        <end position="191"/>
    </location>
</feature>
<comment type="caution">
    <text evidence="6">The sequence shown here is derived from an EMBL/GenBank/DDBJ whole genome shotgun (WGS) entry which is preliminary data.</text>
</comment>
<dbReference type="PANTHER" id="PTHR11245">
    <property type="entry name" value="STANNIOCALCIN"/>
    <property type="match status" value="1"/>
</dbReference>
<dbReference type="EMBL" id="JBICBT010001098">
    <property type="protein sequence ID" value="KAL3083582.1"/>
    <property type="molecule type" value="Genomic_DNA"/>
</dbReference>
<keyword evidence="4" id="KW-1015">Disulfide bond</keyword>
<dbReference type="InterPro" id="IPR004978">
    <property type="entry name" value="Stanniocalcin"/>
</dbReference>
<feature type="signal peptide" evidence="5">
    <location>
        <begin position="1"/>
        <end position="24"/>
    </location>
</feature>
<evidence type="ECO:0000256" key="4">
    <source>
        <dbReference type="ARBA" id="ARBA00023157"/>
    </source>
</evidence>
<keyword evidence="3" id="KW-0372">Hormone</keyword>
<keyword evidence="5" id="KW-0732">Signal</keyword>
<accession>A0ABD2IZF8</accession>
<sequence length="191" mass="21656">MHFQGSIFVFFSFLLLQFLPFSVSDSPILVNNSNDINSAIATRGDEDCSGCKAYKCMDESDAHCGKRGYLIGYGEPNCERFNSKEIYKRFNRIGKKFINCTGKCLIHAMEQYILRHKSRGIDCAELKDAGFASHSVCYMDCNFCEVCKTNKLALLRAYRLRDFFSLEAIRQVIAVANRCGIVKCLFGNTNE</sequence>
<dbReference type="Pfam" id="PF03298">
    <property type="entry name" value="Stanniocalcin"/>
    <property type="match status" value="1"/>
</dbReference>
<protein>
    <submittedName>
        <fullName evidence="6">Uncharacterized protein</fullName>
    </submittedName>
</protein>
<dbReference type="GO" id="GO:0005179">
    <property type="term" value="F:hormone activity"/>
    <property type="evidence" value="ECO:0007669"/>
    <property type="project" value="UniProtKB-KW"/>
</dbReference>
<evidence type="ECO:0000313" key="6">
    <source>
        <dbReference type="EMBL" id="KAL3083582.1"/>
    </source>
</evidence>
<comment type="subunit">
    <text evidence="2">Homodimer; disulfide-linked.</text>
</comment>
<dbReference type="AlphaFoldDB" id="A0ABD2IZF8"/>
<evidence type="ECO:0000256" key="3">
    <source>
        <dbReference type="ARBA" id="ARBA00022702"/>
    </source>
</evidence>
<dbReference type="Proteomes" id="UP001620626">
    <property type="component" value="Unassembled WGS sequence"/>
</dbReference>